<dbReference type="GO" id="GO:0006400">
    <property type="term" value="P:tRNA modification"/>
    <property type="evidence" value="ECO:0007669"/>
    <property type="project" value="TreeGrafter"/>
</dbReference>
<dbReference type="PANTHER" id="PTHR16288">
    <property type="entry name" value="WD40 REPEAT PROTEIN 4"/>
    <property type="match status" value="1"/>
</dbReference>
<keyword evidence="4" id="KW-0677">Repeat</keyword>
<dbReference type="PANTHER" id="PTHR16288:SF0">
    <property type="entry name" value="TRNA (GUANINE-N(7)-)-METHYLTRANSFERASE NON-CATALYTIC SUBUNIT WDR4"/>
    <property type="match status" value="1"/>
</dbReference>
<dbReference type="Proteomes" id="UP000799772">
    <property type="component" value="Unassembled WGS sequence"/>
</dbReference>
<evidence type="ECO:0000313" key="8">
    <source>
        <dbReference type="Proteomes" id="UP000799772"/>
    </source>
</evidence>
<keyword evidence="5" id="KW-0539">Nucleus</keyword>
<dbReference type="InterPro" id="IPR015943">
    <property type="entry name" value="WD40/YVTN_repeat-like_dom_sf"/>
</dbReference>
<dbReference type="SUPFAM" id="SSF50978">
    <property type="entry name" value="WD40 repeat-like"/>
    <property type="match status" value="1"/>
</dbReference>
<sequence length="417" mass="46146">MDHPFQCLRARDDHVLFAACGSNIYSVSLTDGSIISKWPTCDPPTPKDEKEPPGKHRKLDSNSTTPPANVTILTLASERQHLVAVTAEDKYVHVFEISQDGQLSHISQRQVLCIRIRPSSIVVTSDDSSILVADKFGDVYSLPLLPAHEQEPSVPTSVEEQEKQAPKTYKPAATSLTVHSARNLRALEQQMKRVNEPAKIKEPLKFAHKLLLGHVSMVTDVLFASVSHGLGKREYIITADRDEHIRVSRRPPSQAHIIEGYCLGHKSFVSKLCMVTPQLLVSGGGDDYLYVWKWQDFQLRRKVSIREWYQKVVQERSVSNGVVGPSSDVRNAPLTVSGLWTVSNVPDEHTHLVVALEGFPALMCFTVAQLEDQVGDIDIKTMYTPGNVLDVANLGDTLLISVDNLHAPGSTENSPSN</sequence>
<dbReference type="InterPro" id="IPR036322">
    <property type="entry name" value="WD40_repeat_dom_sf"/>
</dbReference>
<evidence type="ECO:0008006" key="9">
    <source>
        <dbReference type="Google" id="ProtNLM"/>
    </source>
</evidence>
<feature type="region of interest" description="Disordered" evidence="6">
    <location>
        <begin position="148"/>
        <end position="171"/>
    </location>
</feature>
<feature type="region of interest" description="Disordered" evidence="6">
    <location>
        <begin position="38"/>
        <end position="67"/>
    </location>
</feature>
<evidence type="ECO:0000313" key="7">
    <source>
        <dbReference type="EMBL" id="KAF2093131.1"/>
    </source>
</evidence>
<dbReference type="GO" id="GO:0005829">
    <property type="term" value="C:cytosol"/>
    <property type="evidence" value="ECO:0007669"/>
    <property type="project" value="TreeGrafter"/>
</dbReference>
<reference evidence="7" key="1">
    <citation type="journal article" date="2020" name="Stud. Mycol.">
        <title>101 Dothideomycetes genomes: a test case for predicting lifestyles and emergence of pathogens.</title>
        <authorList>
            <person name="Haridas S."/>
            <person name="Albert R."/>
            <person name="Binder M."/>
            <person name="Bloem J."/>
            <person name="Labutti K."/>
            <person name="Salamov A."/>
            <person name="Andreopoulos B."/>
            <person name="Baker S."/>
            <person name="Barry K."/>
            <person name="Bills G."/>
            <person name="Bluhm B."/>
            <person name="Cannon C."/>
            <person name="Castanera R."/>
            <person name="Culley D."/>
            <person name="Daum C."/>
            <person name="Ezra D."/>
            <person name="Gonzalez J."/>
            <person name="Henrissat B."/>
            <person name="Kuo A."/>
            <person name="Liang C."/>
            <person name="Lipzen A."/>
            <person name="Lutzoni F."/>
            <person name="Magnuson J."/>
            <person name="Mondo S."/>
            <person name="Nolan M."/>
            <person name="Ohm R."/>
            <person name="Pangilinan J."/>
            <person name="Park H.-J."/>
            <person name="Ramirez L."/>
            <person name="Alfaro M."/>
            <person name="Sun H."/>
            <person name="Tritt A."/>
            <person name="Yoshinaga Y."/>
            <person name="Zwiers L.-H."/>
            <person name="Turgeon B."/>
            <person name="Goodwin S."/>
            <person name="Spatafora J."/>
            <person name="Crous P."/>
            <person name="Grigoriev I."/>
        </authorList>
    </citation>
    <scope>NUCLEOTIDE SEQUENCE</scope>
    <source>
        <strain evidence="7">CBS 133067</strain>
    </source>
</reference>
<proteinExistence type="inferred from homology"/>
<dbReference type="HAMAP" id="MF_03056">
    <property type="entry name" value="TRM82"/>
    <property type="match status" value="1"/>
</dbReference>
<dbReference type="GO" id="GO:0005634">
    <property type="term" value="C:nucleus"/>
    <property type="evidence" value="ECO:0007669"/>
    <property type="project" value="UniProtKB-SubCell"/>
</dbReference>
<comment type="subcellular location">
    <subcellularLocation>
        <location evidence="1">Nucleus</location>
    </subcellularLocation>
</comment>
<evidence type="ECO:0000256" key="4">
    <source>
        <dbReference type="ARBA" id="ARBA00022737"/>
    </source>
</evidence>
<name>A0A9P4M009_9PEZI</name>
<gene>
    <name evidence="7" type="ORF">NA57DRAFT_20470</name>
</gene>
<feature type="non-terminal residue" evidence="7">
    <location>
        <position position="417"/>
    </location>
</feature>
<feature type="compositionally biased region" description="Basic and acidic residues" evidence="6">
    <location>
        <begin position="45"/>
        <end position="54"/>
    </location>
</feature>
<dbReference type="AlphaFoldDB" id="A0A9P4M009"/>
<accession>A0A9P4M009</accession>
<dbReference type="InterPro" id="IPR028884">
    <property type="entry name" value="Trm82"/>
</dbReference>
<evidence type="ECO:0000256" key="3">
    <source>
        <dbReference type="ARBA" id="ARBA00022694"/>
    </source>
</evidence>
<evidence type="ECO:0000256" key="2">
    <source>
        <dbReference type="ARBA" id="ARBA00022574"/>
    </source>
</evidence>
<dbReference type="EMBL" id="ML978139">
    <property type="protein sequence ID" value="KAF2093131.1"/>
    <property type="molecule type" value="Genomic_DNA"/>
</dbReference>
<evidence type="ECO:0000256" key="6">
    <source>
        <dbReference type="SAM" id="MobiDB-lite"/>
    </source>
</evidence>
<dbReference type="Gene3D" id="2.130.10.10">
    <property type="entry name" value="YVTN repeat-like/Quinoprotein amine dehydrogenase"/>
    <property type="match status" value="1"/>
</dbReference>
<organism evidence="7 8">
    <name type="scientific">Rhizodiscina lignyota</name>
    <dbReference type="NCBI Taxonomy" id="1504668"/>
    <lineage>
        <taxon>Eukaryota</taxon>
        <taxon>Fungi</taxon>
        <taxon>Dikarya</taxon>
        <taxon>Ascomycota</taxon>
        <taxon>Pezizomycotina</taxon>
        <taxon>Dothideomycetes</taxon>
        <taxon>Pleosporomycetidae</taxon>
        <taxon>Aulographales</taxon>
        <taxon>Rhizodiscinaceae</taxon>
        <taxon>Rhizodiscina</taxon>
    </lineage>
</organism>
<evidence type="ECO:0000256" key="5">
    <source>
        <dbReference type="ARBA" id="ARBA00023242"/>
    </source>
</evidence>
<keyword evidence="3" id="KW-0819">tRNA processing</keyword>
<keyword evidence="8" id="KW-1185">Reference proteome</keyword>
<protein>
    <recommendedName>
        <fullName evidence="9">Transfer RNA methyltransferase 82</fullName>
    </recommendedName>
</protein>
<dbReference type="GO" id="GO:0036265">
    <property type="term" value="P:RNA (guanine-N7)-methylation"/>
    <property type="evidence" value="ECO:0007669"/>
    <property type="project" value="InterPro"/>
</dbReference>
<evidence type="ECO:0000256" key="1">
    <source>
        <dbReference type="ARBA" id="ARBA00004123"/>
    </source>
</evidence>
<dbReference type="OrthoDB" id="339900at2759"/>
<dbReference type="GO" id="GO:0043527">
    <property type="term" value="C:tRNA methyltransferase complex"/>
    <property type="evidence" value="ECO:0007669"/>
    <property type="project" value="TreeGrafter"/>
</dbReference>
<comment type="caution">
    <text evidence="7">The sequence shown here is derived from an EMBL/GenBank/DDBJ whole genome shotgun (WGS) entry which is preliminary data.</text>
</comment>
<keyword evidence="2" id="KW-0853">WD repeat</keyword>